<protein>
    <submittedName>
        <fullName evidence="2">DUF3311 domain-containing protein</fullName>
    </submittedName>
</protein>
<dbReference type="Pfam" id="PF11755">
    <property type="entry name" value="DUF3311"/>
    <property type="match status" value="1"/>
</dbReference>
<evidence type="ECO:0000256" key="1">
    <source>
        <dbReference type="SAM" id="Phobius"/>
    </source>
</evidence>
<keyword evidence="1" id="KW-0472">Membrane</keyword>
<dbReference type="Proteomes" id="UP001597176">
    <property type="component" value="Unassembled WGS sequence"/>
</dbReference>
<keyword evidence="1" id="KW-0812">Transmembrane</keyword>
<comment type="caution">
    <text evidence="2">The sequence shown here is derived from an EMBL/GenBank/DDBJ whole genome shotgun (WGS) entry which is preliminary data.</text>
</comment>
<dbReference type="InterPro" id="IPR021741">
    <property type="entry name" value="DUF3311"/>
</dbReference>
<sequence>MVYVRWLAVLPFLGMLIGPFVFNRVTSFVFGMPLLLAWLVFWVLMTSVVMGVIYLCDPSNRTEGGGR</sequence>
<keyword evidence="1" id="KW-1133">Transmembrane helix</keyword>
<keyword evidence="3" id="KW-1185">Reference proteome</keyword>
<evidence type="ECO:0000313" key="3">
    <source>
        <dbReference type="Proteomes" id="UP001597176"/>
    </source>
</evidence>
<dbReference type="EMBL" id="JBHTND010000013">
    <property type="protein sequence ID" value="MFD1302195.1"/>
    <property type="molecule type" value="Genomic_DNA"/>
</dbReference>
<proteinExistence type="predicted"/>
<reference evidence="3" key="1">
    <citation type="journal article" date="2019" name="Int. J. Syst. Evol. Microbiol.">
        <title>The Global Catalogue of Microorganisms (GCM) 10K type strain sequencing project: providing services to taxonomists for standard genome sequencing and annotation.</title>
        <authorList>
            <consortium name="The Broad Institute Genomics Platform"/>
            <consortium name="The Broad Institute Genome Sequencing Center for Infectious Disease"/>
            <person name="Wu L."/>
            <person name="Ma J."/>
        </authorList>
    </citation>
    <scope>NUCLEOTIDE SEQUENCE [LARGE SCALE GENOMIC DNA]</scope>
    <source>
        <strain evidence="3">CCUG 56108</strain>
    </source>
</reference>
<name>A0ABW3WZE5_9HYPH</name>
<gene>
    <name evidence="2" type="ORF">ACFQ4G_11500</name>
</gene>
<organism evidence="2 3">
    <name type="scientific">Methylobacterium marchantiae</name>
    <dbReference type="NCBI Taxonomy" id="600331"/>
    <lineage>
        <taxon>Bacteria</taxon>
        <taxon>Pseudomonadati</taxon>
        <taxon>Pseudomonadota</taxon>
        <taxon>Alphaproteobacteria</taxon>
        <taxon>Hyphomicrobiales</taxon>
        <taxon>Methylobacteriaceae</taxon>
        <taxon>Methylobacterium</taxon>
    </lineage>
</organism>
<evidence type="ECO:0000313" key="2">
    <source>
        <dbReference type="EMBL" id="MFD1302195.1"/>
    </source>
</evidence>
<accession>A0ABW3WZE5</accession>
<dbReference type="RefSeq" id="WP_238206391.1">
    <property type="nucleotide sequence ID" value="NZ_JBHTND010000013.1"/>
</dbReference>
<feature type="transmembrane region" description="Helical" evidence="1">
    <location>
        <begin position="6"/>
        <end position="22"/>
    </location>
</feature>
<feature type="transmembrane region" description="Helical" evidence="1">
    <location>
        <begin position="34"/>
        <end position="55"/>
    </location>
</feature>